<dbReference type="Proteomes" id="UP000253919">
    <property type="component" value="Unassembled WGS sequence"/>
</dbReference>
<dbReference type="AlphaFoldDB" id="A0A369QNI4"/>
<evidence type="ECO:0000313" key="1">
    <source>
        <dbReference type="EMBL" id="RDC64419.1"/>
    </source>
</evidence>
<accession>A0A369QNI4</accession>
<proteinExistence type="predicted"/>
<comment type="caution">
    <text evidence="1">The sequence shown here is derived from an EMBL/GenBank/DDBJ whole genome shotgun (WGS) entry which is preliminary data.</text>
</comment>
<evidence type="ECO:0008006" key="3">
    <source>
        <dbReference type="Google" id="ProtNLM"/>
    </source>
</evidence>
<dbReference type="OrthoDB" id="882485at2"/>
<evidence type="ECO:0000313" key="2">
    <source>
        <dbReference type="Proteomes" id="UP000253919"/>
    </source>
</evidence>
<sequence>MTQELTNAFGRVFLNIEIDPTNKWVYVNWMGYLTEDNVKTGALAYTQALADAKYACVLNDTRLLLGSWNHSMEWVINDWAPRAARAGLKHFAMITTPETFAASSASDFYANLKSFQAKVFDDKVQAEFWLKQHSLGL</sequence>
<protein>
    <recommendedName>
        <fullName evidence="3">STAS/SEC14 domain-containing protein</fullName>
    </recommendedName>
</protein>
<dbReference type="EMBL" id="QASA01000001">
    <property type="protein sequence ID" value="RDC64419.1"/>
    <property type="molecule type" value="Genomic_DNA"/>
</dbReference>
<keyword evidence="2" id="KW-1185">Reference proteome</keyword>
<gene>
    <name evidence="1" type="ORF">AHMF7616_03033</name>
</gene>
<organism evidence="1 2">
    <name type="scientific">Adhaeribacter pallidiroseus</name>
    <dbReference type="NCBI Taxonomy" id="2072847"/>
    <lineage>
        <taxon>Bacteria</taxon>
        <taxon>Pseudomonadati</taxon>
        <taxon>Bacteroidota</taxon>
        <taxon>Cytophagia</taxon>
        <taxon>Cytophagales</taxon>
        <taxon>Hymenobacteraceae</taxon>
        <taxon>Adhaeribacter</taxon>
    </lineage>
</organism>
<name>A0A369QNI4_9BACT</name>
<reference evidence="1 2" key="1">
    <citation type="submission" date="2018-04" db="EMBL/GenBank/DDBJ databases">
        <title>Adhaeribacter sp. HMF7616 genome sequencing and assembly.</title>
        <authorList>
            <person name="Kang H."/>
            <person name="Kang J."/>
            <person name="Cha I."/>
            <person name="Kim H."/>
            <person name="Joh K."/>
        </authorList>
    </citation>
    <scope>NUCLEOTIDE SEQUENCE [LARGE SCALE GENOMIC DNA]</scope>
    <source>
        <strain evidence="1 2">HMF7616</strain>
    </source>
</reference>
<dbReference type="RefSeq" id="WP_115373576.1">
    <property type="nucleotide sequence ID" value="NZ_QASA01000001.1"/>
</dbReference>